<dbReference type="Gene3D" id="3.30.420.10">
    <property type="entry name" value="Ribonuclease H-like superfamily/Ribonuclease H"/>
    <property type="match status" value="2"/>
</dbReference>
<evidence type="ECO:0000256" key="2">
    <source>
        <dbReference type="SAM" id="Coils"/>
    </source>
</evidence>
<feature type="compositionally biased region" description="Pro residues" evidence="3">
    <location>
        <begin position="59"/>
        <end position="71"/>
    </location>
</feature>
<feature type="coiled-coil region" evidence="2">
    <location>
        <begin position="1704"/>
        <end position="1785"/>
    </location>
</feature>
<dbReference type="PANTHER" id="PTHR48475">
    <property type="entry name" value="RIBONUCLEASE H"/>
    <property type="match status" value="1"/>
</dbReference>
<dbReference type="Gene3D" id="3.10.20.370">
    <property type="match status" value="1"/>
</dbReference>
<comment type="caution">
    <text evidence="7">The sequence shown here is derived from an EMBL/GenBank/DDBJ whole genome shotgun (WGS) entry which is preliminary data.</text>
</comment>
<keyword evidence="2" id="KW-0175">Coiled coil</keyword>
<feature type="coiled-coil region" evidence="2">
    <location>
        <begin position="6"/>
        <end position="33"/>
    </location>
</feature>
<dbReference type="Gene3D" id="1.10.340.70">
    <property type="match status" value="1"/>
</dbReference>
<protein>
    <submittedName>
        <fullName evidence="7">Uncharacterized protein</fullName>
    </submittedName>
</protein>
<feature type="domain" description="RNase H type-1" evidence="5">
    <location>
        <begin position="1193"/>
        <end position="1322"/>
    </location>
</feature>
<dbReference type="SUPFAM" id="SSF50630">
    <property type="entry name" value="Acid proteases"/>
    <property type="match status" value="1"/>
</dbReference>
<dbReference type="InterPro" id="IPR012337">
    <property type="entry name" value="RNaseH-like_sf"/>
</dbReference>
<dbReference type="EMBL" id="JARYMX010000004">
    <property type="protein sequence ID" value="KAJ9552750.1"/>
    <property type="molecule type" value="Genomic_DNA"/>
</dbReference>
<dbReference type="InterPro" id="IPR043128">
    <property type="entry name" value="Rev_trsase/Diguanyl_cyclase"/>
</dbReference>
<dbReference type="GO" id="GO:0006310">
    <property type="term" value="P:DNA recombination"/>
    <property type="evidence" value="ECO:0007669"/>
    <property type="project" value="UniProtKB-KW"/>
</dbReference>
<dbReference type="Gene3D" id="3.10.10.10">
    <property type="entry name" value="HIV Type 1 Reverse Transcriptase, subunit A, domain 1"/>
    <property type="match status" value="1"/>
</dbReference>
<dbReference type="GO" id="GO:0004523">
    <property type="term" value="F:RNA-DNA hybrid ribonuclease activity"/>
    <property type="evidence" value="ECO:0007669"/>
    <property type="project" value="InterPro"/>
</dbReference>
<sequence length="2478" mass="284444">MASSSQTTLQQQLAAAQEQIQWLNEQNLQMNGELSRLRASNPQTSHIPVSIHQQRPFFPQNPPPVSQPPFVQPQMSQSFISPQVSQVNLPPPPQISQVSLPPPPPVNNSRPIFPPLPSGPYPGATTFTYNQPQTGPRPFIPIPEPISHVPTAATAITHIPNLSNVSGTSSNPPPNDIVDIRLKMLEEQNKAMLALLTKLPGAAVPIEVEPKTGFQASPYIDEIALVDIPKKYNIPAFTPKYSGISDPVEHIAQYKQLVWTVPIPTQFQEICMCKGFGSTLTGAALQWLINLKPKSIASWSELVNQFTRQFASSRKMEKQTSDLYYVVQKTGETIREYFNRFNAEMIEVKNCDVRTAIEAYKRGLDTSSELYTDLTKYPPENFDDVRARTLAHMRIEDDALFRRKHSNDKKNLGAQKHDFKPKRVNKIDNSRRDQNKRSNQGKGKVRYPDLSTYHFAGTSKDLVDSLRNLEVNVRWPKKPESPSKDRDQTKWCDFHSDHGHNTDDCISLKKEIAYLKSNGHLKNLLGDDSKRPTSPVPTKVVNCITGGSEVCGLTYSAAKRHAREGPEGHPIPNESRTAEDKELDATKISFDIEDMTDTHQKHHDALVIQLTIGNFLTKRVLIDGGSSANVIFAETLKIMGIDRSNIVRRTTTLIGFNGDATSTLGEIILPVFAKGINKQTKFNVIDCPSAYNAILGRPWIHDMKAVPSTYHQKIKFPSPWGVQEIEHSDCFAWSHEDMVGIDPNIISHKLNVDPTFKPVKQKRRKFAPERNKVINEEVDNLLKTGKIREVKYPDWLANVVVVQKKNGKWRVCIDFTDLNKACPKDPFPLPHIDAMVDATAGHELLTFMDAYSGYNQILMHKDDQEKTAFMTDKGIYCYKVMPFGLKNAGSTYQRLVNRMFKDHLGRTMEVYIDDMLVKSERSQDHIQHLKQSFDILREYKMKLNPTKCSFGVRAGKFLGYMVTRRGIEASPEQIKAILEIQSPRTVKEVQKLTGRVAALNRFISRSSDKCHLFYNVLRKNKGFDWTEAHEEALQSLKKYMSNPPLLTKPIEGESLQLYLAVSNNAVSAVLVREGDQHQQPIYYISKSFLDAETRYTSMEKLLLGLVTAAKKLRHYFESHHIIVVTNYPLKIVLRKPELTGRLAKWSIYLSSFDLTYQPRTAIKSQALADFVAEFSPGIEEPSYDEISNVMIHDNEPWTMHVDGASNARGSGLGVVLKSSHGGNMVYSVRCEFKTTNNEAEYEALIAGLDMAYNLGARWLHVRSDSLLVVNQINGEFQAKDSKMISYLKIAKDKIARFDKFSIEQIPRDLNMQADALANLGSAFNEPALESVPIIHLMSPTIEEAHLIEENHDWSNDIWNYLKNDQLPEDKLEARRIRIKSSRYTIFDDQLYRRSTTGLILRCVVSKQQIDRILQEMHDGECGNHSGGRSLVLEQILLYPRSQDEETIFKSNKVKGWKSKKKITMDSDDEIQYERDWDKTKRLEREKASLTTQLAKAVAQFKEKELYLKNHIKEQELQIKNQIKEKELQMKNQIREKELDFEKQIAETKLQCKKQIKESNKIIQFLDEKLHKIGVSERTIFLNKPCALRDFLDVKWGLGYENPNVLKNALKEKSAFYDFTSMLMSTRFPSLKGFEMKEDFSDMQEIEQHDPVYYEPKYHRVKFVYNSDTLRIKSKDSSNSSDFLVYPDINSSQESDVKAKPYVPTLALEEKIADLENLLKTTQSEYESLRIKEKTEHNAEKEMLLEQIQVLQQVVYESEHDLVNERHKFETDIEQLTKTVSDLQHTLIDERKVFDMKSETLSKKISELEKKIILDKKNSLKKPSLRVGKYQNLMHEFEEEIQVVHSERKIGDTKSIELQKQIVDLQNQLSDVRNQFKQKEKVLRHEKTVLEQIIAEPKKPTLLETDFEAQKEAFKTEMRKLTSKLSGLSTDIMNEQRMRSDQQKKLHDLLEERNKLSSKVKELEKTIFKAHDSSYVDRASRSNINSSGQIRTSNLFYDRRVDYSGNHRFSNSKFVWQVKGSNAKDIEVSMINPEPEDLPKKHIPRILLTIMRGRSSIKDFCKITMKIWELWVRVHDVICWRVQDSFEEFKITMRGRSFIKDVCEDTIEDFMMLVHSSFEGLCEEMCCEVTVKGRKQVLRGSLKRDQSLNLLNLRISRQGYYWPTLREDSIRYVQRCDACQRHSGTSHLPSEPLHSVLIPWPFMRWGMDIVGKLPPAPGQKVFLLVLTDYFSKWIEAAAFSQVRDKEVISFIQTNIIYRFGIPSEITCDNGSQFISERTRKFCDERGIKLITSTPRYPQSNGLAESSNKTIINSIRKRLKAAKGRWVEELPSVLWANRTTPRTATGQTPFSLVYGCEAVLPIESQVPVARHRTIEQNSIDLCYDVDALEELREKAFQKMASQKAMVERYFNKKVKVKVFQLGDHVLRRVFPNTQESNAGKLSIKWEGPYIITKIVGKGAYKISTIEGNEIPRSWNATHLK</sequence>
<feature type="coiled-coil region" evidence="2">
    <location>
        <begin position="1854"/>
        <end position="1881"/>
    </location>
</feature>
<feature type="region of interest" description="Disordered" evidence="3">
    <location>
        <begin position="402"/>
        <end position="448"/>
    </location>
</feature>
<feature type="compositionally biased region" description="Basic and acidic residues" evidence="3">
    <location>
        <begin position="408"/>
        <end position="418"/>
    </location>
</feature>
<dbReference type="InterPro" id="IPR005162">
    <property type="entry name" value="Retrotrans_gag_dom"/>
</dbReference>
<feature type="non-terminal residue" evidence="7">
    <location>
        <position position="1"/>
    </location>
</feature>
<dbReference type="CDD" id="cd01647">
    <property type="entry name" value="RT_LTR"/>
    <property type="match status" value="1"/>
</dbReference>
<organism evidence="7 8">
    <name type="scientific">Centaurea solstitialis</name>
    <name type="common">yellow star-thistle</name>
    <dbReference type="NCBI Taxonomy" id="347529"/>
    <lineage>
        <taxon>Eukaryota</taxon>
        <taxon>Viridiplantae</taxon>
        <taxon>Streptophyta</taxon>
        <taxon>Embryophyta</taxon>
        <taxon>Tracheophyta</taxon>
        <taxon>Spermatophyta</taxon>
        <taxon>Magnoliopsida</taxon>
        <taxon>eudicotyledons</taxon>
        <taxon>Gunneridae</taxon>
        <taxon>Pentapetalae</taxon>
        <taxon>asterids</taxon>
        <taxon>campanulids</taxon>
        <taxon>Asterales</taxon>
        <taxon>Asteraceae</taxon>
        <taxon>Carduoideae</taxon>
        <taxon>Cardueae</taxon>
        <taxon>Centaureinae</taxon>
        <taxon>Centaurea</taxon>
    </lineage>
</organism>
<dbReference type="PANTHER" id="PTHR48475:SF2">
    <property type="entry name" value="RIBONUCLEASE H"/>
    <property type="match status" value="1"/>
</dbReference>
<feature type="region of interest" description="Disordered" evidence="3">
    <location>
        <begin position="54"/>
        <end position="73"/>
    </location>
</feature>
<dbReference type="InterPro" id="IPR021109">
    <property type="entry name" value="Peptidase_aspartic_dom_sf"/>
</dbReference>
<evidence type="ECO:0000256" key="3">
    <source>
        <dbReference type="SAM" id="MobiDB-lite"/>
    </source>
</evidence>
<dbReference type="PROSITE" id="PS50994">
    <property type="entry name" value="INTEGRASE"/>
    <property type="match status" value="1"/>
</dbReference>
<proteinExistence type="predicted"/>
<dbReference type="PROSITE" id="PS50879">
    <property type="entry name" value="RNASE_H_1"/>
    <property type="match status" value="1"/>
</dbReference>
<dbReference type="Pfam" id="PF17921">
    <property type="entry name" value="Integrase_H2C2"/>
    <property type="match status" value="1"/>
</dbReference>
<keyword evidence="1" id="KW-0233">DNA recombination</keyword>
<evidence type="ECO:0000313" key="7">
    <source>
        <dbReference type="EMBL" id="KAJ9552750.1"/>
    </source>
</evidence>
<feature type="compositionally biased region" description="Basic and acidic residues" evidence="3">
    <location>
        <begin position="425"/>
        <end position="436"/>
    </location>
</feature>
<dbReference type="InterPro" id="IPR043502">
    <property type="entry name" value="DNA/RNA_pol_sf"/>
</dbReference>
<dbReference type="Pfam" id="PF13456">
    <property type="entry name" value="RVT_3"/>
    <property type="match status" value="1"/>
</dbReference>
<feature type="domain" description="Integrase catalytic" evidence="6">
    <location>
        <begin position="2196"/>
        <end position="2355"/>
    </location>
</feature>
<dbReference type="Proteomes" id="UP001172457">
    <property type="component" value="Chromosome 4"/>
</dbReference>
<evidence type="ECO:0000259" key="4">
    <source>
        <dbReference type="PROSITE" id="PS50878"/>
    </source>
</evidence>
<dbReference type="InterPro" id="IPR000477">
    <property type="entry name" value="RT_dom"/>
</dbReference>
<evidence type="ECO:0000259" key="6">
    <source>
        <dbReference type="PROSITE" id="PS50994"/>
    </source>
</evidence>
<dbReference type="SUPFAM" id="SSF53098">
    <property type="entry name" value="Ribonuclease H-like"/>
    <property type="match status" value="2"/>
</dbReference>
<dbReference type="Gene3D" id="2.40.70.10">
    <property type="entry name" value="Acid Proteases"/>
    <property type="match status" value="1"/>
</dbReference>
<dbReference type="PROSITE" id="PS50878">
    <property type="entry name" value="RT_POL"/>
    <property type="match status" value="1"/>
</dbReference>
<dbReference type="Pfam" id="PF00665">
    <property type="entry name" value="rve"/>
    <property type="match status" value="1"/>
</dbReference>
<gene>
    <name evidence="7" type="ORF">OSB04_016795</name>
</gene>
<accession>A0AA38T1N5</accession>
<name>A0AA38T1N5_9ASTR</name>
<dbReference type="Gene3D" id="3.30.70.270">
    <property type="match status" value="2"/>
</dbReference>
<evidence type="ECO:0000313" key="8">
    <source>
        <dbReference type="Proteomes" id="UP001172457"/>
    </source>
</evidence>
<dbReference type="GO" id="GO:0003676">
    <property type="term" value="F:nucleic acid binding"/>
    <property type="evidence" value="ECO:0007669"/>
    <property type="project" value="InterPro"/>
</dbReference>
<dbReference type="InterPro" id="IPR002156">
    <property type="entry name" value="RNaseH_domain"/>
</dbReference>
<dbReference type="GO" id="GO:0015074">
    <property type="term" value="P:DNA integration"/>
    <property type="evidence" value="ECO:0007669"/>
    <property type="project" value="InterPro"/>
</dbReference>
<feature type="domain" description="Reverse transcriptase" evidence="4">
    <location>
        <begin position="783"/>
        <end position="962"/>
    </location>
</feature>
<dbReference type="SUPFAM" id="SSF56672">
    <property type="entry name" value="DNA/RNA polymerases"/>
    <property type="match status" value="1"/>
</dbReference>
<dbReference type="CDD" id="cd00303">
    <property type="entry name" value="retropepsin_like"/>
    <property type="match status" value="1"/>
</dbReference>
<dbReference type="InterPro" id="IPR041588">
    <property type="entry name" value="Integrase_H2C2"/>
</dbReference>
<dbReference type="InterPro" id="IPR036397">
    <property type="entry name" value="RNaseH_sf"/>
</dbReference>
<feature type="coiled-coil region" evidence="2">
    <location>
        <begin position="1479"/>
        <end position="1539"/>
    </location>
</feature>
<dbReference type="InterPro" id="IPR041577">
    <property type="entry name" value="RT_RNaseH_2"/>
</dbReference>
<reference evidence="7" key="1">
    <citation type="submission" date="2023-03" db="EMBL/GenBank/DDBJ databases">
        <title>Chromosome-scale reference genome and RAD-based genetic map of yellow starthistle (Centaurea solstitialis) reveal putative structural variation and QTLs associated with invader traits.</title>
        <authorList>
            <person name="Reatini B."/>
            <person name="Cang F.A."/>
            <person name="Jiang Q."/>
            <person name="Mckibben M.T.W."/>
            <person name="Barker M.S."/>
            <person name="Rieseberg L.H."/>
            <person name="Dlugosch K.M."/>
        </authorList>
    </citation>
    <scope>NUCLEOTIDE SEQUENCE</scope>
    <source>
        <strain evidence="7">CAN-66</strain>
        <tissue evidence="7">Leaf</tissue>
    </source>
</reference>
<dbReference type="InterPro" id="IPR001584">
    <property type="entry name" value="Integrase_cat-core"/>
</dbReference>
<dbReference type="Pfam" id="PF17919">
    <property type="entry name" value="RT_RNaseH_2"/>
    <property type="match status" value="1"/>
</dbReference>
<keyword evidence="8" id="KW-1185">Reference proteome</keyword>
<dbReference type="CDD" id="cd09274">
    <property type="entry name" value="RNase_HI_RT_Ty3"/>
    <property type="match status" value="1"/>
</dbReference>
<dbReference type="Pfam" id="PF03732">
    <property type="entry name" value="Retrotrans_gag"/>
    <property type="match status" value="1"/>
</dbReference>
<evidence type="ECO:0000259" key="5">
    <source>
        <dbReference type="PROSITE" id="PS50879"/>
    </source>
</evidence>
<evidence type="ECO:0000256" key="1">
    <source>
        <dbReference type="ARBA" id="ARBA00023172"/>
    </source>
</evidence>
<feature type="coiled-coil region" evidence="2">
    <location>
        <begin position="1931"/>
        <end position="1965"/>
    </location>
</feature>
<dbReference type="Pfam" id="PF00078">
    <property type="entry name" value="RVT_1"/>
    <property type="match status" value="1"/>
</dbReference>
<dbReference type="CDD" id="cd09279">
    <property type="entry name" value="RNase_HI_like"/>
    <property type="match status" value="1"/>
</dbReference>